<evidence type="ECO:0000313" key="3">
    <source>
        <dbReference type="Proteomes" id="UP000317881"/>
    </source>
</evidence>
<gene>
    <name evidence="2" type="ORF">SSP24_42250</name>
</gene>
<dbReference type="EMBL" id="BJND01000028">
    <property type="protein sequence ID" value="GEC06570.1"/>
    <property type="molecule type" value="Genomic_DNA"/>
</dbReference>
<reference evidence="2 3" key="1">
    <citation type="submission" date="2019-06" db="EMBL/GenBank/DDBJ databases">
        <title>Whole genome shotgun sequence of Streptomyces spinoverrucosus NBRC 14228.</title>
        <authorList>
            <person name="Hosoyama A."/>
            <person name="Uohara A."/>
            <person name="Ohji S."/>
            <person name="Ichikawa N."/>
        </authorList>
    </citation>
    <scope>NUCLEOTIDE SEQUENCE [LARGE SCALE GENOMIC DNA]</scope>
    <source>
        <strain evidence="2 3">NBRC 14228</strain>
    </source>
</reference>
<accession>A0A4Y3VL79</accession>
<keyword evidence="3" id="KW-1185">Reference proteome</keyword>
<organism evidence="2 3">
    <name type="scientific">Streptomyces spinoverrucosus</name>
    <dbReference type="NCBI Taxonomy" id="284043"/>
    <lineage>
        <taxon>Bacteria</taxon>
        <taxon>Bacillati</taxon>
        <taxon>Actinomycetota</taxon>
        <taxon>Actinomycetes</taxon>
        <taxon>Kitasatosporales</taxon>
        <taxon>Streptomycetaceae</taxon>
        <taxon>Streptomyces</taxon>
    </lineage>
</organism>
<protein>
    <submittedName>
        <fullName evidence="2">Uncharacterized protein</fullName>
    </submittedName>
</protein>
<feature type="region of interest" description="Disordered" evidence="1">
    <location>
        <begin position="1"/>
        <end position="89"/>
    </location>
</feature>
<dbReference type="AlphaFoldDB" id="A0A4Y3VL79"/>
<comment type="caution">
    <text evidence="2">The sequence shown here is derived from an EMBL/GenBank/DDBJ whole genome shotgun (WGS) entry which is preliminary data.</text>
</comment>
<proteinExistence type="predicted"/>
<dbReference type="Proteomes" id="UP000317881">
    <property type="component" value="Unassembled WGS sequence"/>
</dbReference>
<name>A0A4Y3VL79_9ACTN</name>
<evidence type="ECO:0000313" key="2">
    <source>
        <dbReference type="EMBL" id="GEC06570.1"/>
    </source>
</evidence>
<sequence>MRPAYPILGASSEDETNDHLDDTSEGGGREQQVTVTQDRLGKMLTREKVQGNAGRDQASVGSAGVRYTEGPDGVRHRTARSGASGTDRG</sequence>
<evidence type="ECO:0000256" key="1">
    <source>
        <dbReference type="SAM" id="MobiDB-lite"/>
    </source>
</evidence>
<feature type="compositionally biased region" description="Basic and acidic residues" evidence="1">
    <location>
        <begin position="39"/>
        <end position="49"/>
    </location>
</feature>